<protein>
    <submittedName>
        <fullName evidence="2">Unannotated protein</fullName>
    </submittedName>
</protein>
<dbReference type="PANTHER" id="PTHR40761">
    <property type="entry name" value="CONSERVED INTEGRAL MEMBRANE ALANINE VALINE AND LEUCINE RICH PROTEIN-RELATED"/>
    <property type="match status" value="1"/>
</dbReference>
<feature type="transmembrane region" description="Helical" evidence="1">
    <location>
        <begin position="197"/>
        <end position="218"/>
    </location>
</feature>
<evidence type="ECO:0000313" key="2">
    <source>
        <dbReference type="EMBL" id="CAB4617458.1"/>
    </source>
</evidence>
<dbReference type="NCBIfam" id="NF038012">
    <property type="entry name" value="DMT_1"/>
    <property type="match status" value="1"/>
</dbReference>
<dbReference type="AlphaFoldDB" id="A0A6J6I9M5"/>
<dbReference type="PANTHER" id="PTHR40761:SF1">
    <property type="entry name" value="CONSERVED INTEGRAL MEMBRANE ALANINE VALINE AND LEUCINE RICH PROTEIN-RELATED"/>
    <property type="match status" value="1"/>
</dbReference>
<sequence>MRLLAICLSLAAAVALAFGAQYQNLAVGGSQSKNSSDKRVGFRALARLVSNPRWLIGMACLAGGAGLQIAALSLAPLIVVQPLGAIALVITALLNSRSTKTAITKATWVAITLCTVGIAIFVAVAANVAGEKPNLNDGDLAQILIVLGVVVAVFTIGFFTFAKRAKAITFILGAGILYGFVASLIKAVVQRIAQQDFSLLTLVCLVVVALAILLGGWFVQNAYASGPPDLVIAGLTVVDPMVAIMVAIVILGEAQSADALTLAIFVATALVAIVGVWLLAKVHPELREKTVA</sequence>
<keyword evidence="1" id="KW-0812">Transmembrane</keyword>
<feature type="transmembrane region" description="Helical" evidence="1">
    <location>
        <begin position="77"/>
        <end position="94"/>
    </location>
</feature>
<feature type="transmembrane region" description="Helical" evidence="1">
    <location>
        <begin position="106"/>
        <end position="128"/>
    </location>
</feature>
<name>A0A6J6I9M5_9ZZZZ</name>
<reference evidence="2" key="1">
    <citation type="submission" date="2020-05" db="EMBL/GenBank/DDBJ databases">
        <authorList>
            <person name="Chiriac C."/>
            <person name="Salcher M."/>
            <person name="Ghai R."/>
            <person name="Kavagutti S V."/>
        </authorList>
    </citation>
    <scope>NUCLEOTIDE SEQUENCE</scope>
</reference>
<dbReference type="EMBL" id="CAEZUW010000127">
    <property type="protein sequence ID" value="CAB4617458.1"/>
    <property type="molecule type" value="Genomic_DNA"/>
</dbReference>
<keyword evidence="1" id="KW-0472">Membrane</keyword>
<organism evidence="2">
    <name type="scientific">freshwater metagenome</name>
    <dbReference type="NCBI Taxonomy" id="449393"/>
    <lineage>
        <taxon>unclassified sequences</taxon>
        <taxon>metagenomes</taxon>
        <taxon>ecological metagenomes</taxon>
    </lineage>
</organism>
<feature type="transmembrane region" description="Helical" evidence="1">
    <location>
        <begin position="140"/>
        <end position="161"/>
    </location>
</feature>
<feature type="transmembrane region" description="Helical" evidence="1">
    <location>
        <begin position="230"/>
        <end position="252"/>
    </location>
</feature>
<feature type="transmembrane region" description="Helical" evidence="1">
    <location>
        <begin position="54"/>
        <end position="72"/>
    </location>
</feature>
<evidence type="ECO:0000256" key="1">
    <source>
        <dbReference type="SAM" id="Phobius"/>
    </source>
</evidence>
<keyword evidence="1" id="KW-1133">Transmembrane helix</keyword>
<proteinExistence type="predicted"/>
<feature type="transmembrane region" description="Helical" evidence="1">
    <location>
        <begin position="259"/>
        <end position="280"/>
    </location>
</feature>
<feature type="transmembrane region" description="Helical" evidence="1">
    <location>
        <begin position="167"/>
        <end position="185"/>
    </location>
</feature>
<gene>
    <name evidence="2" type="ORF">UFOPK1855_00779</name>
</gene>
<accession>A0A6J6I9M5</accession>